<keyword evidence="1" id="KW-1133">Transmembrane helix</keyword>
<dbReference type="AlphaFoldDB" id="A0A1Q3E747"/>
<dbReference type="EMBL" id="BDGU01000127">
    <property type="protein sequence ID" value="GAW03065.1"/>
    <property type="molecule type" value="Genomic_DNA"/>
</dbReference>
<dbReference type="Proteomes" id="UP000188533">
    <property type="component" value="Unassembled WGS sequence"/>
</dbReference>
<keyword evidence="1" id="KW-0812">Transmembrane</keyword>
<evidence type="ECO:0000313" key="4">
    <source>
        <dbReference type="Proteomes" id="UP000188533"/>
    </source>
</evidence>
<name>A0A1Q3E747_LENED</name>
<feature type="transmembrane region" description="Helical" evidence="1">
    <location>
        <begin position="64"/>
        <end position="84"/>
    </location>
</feature>
<feature type="transmembrane region" description="Helical" evidence="1">
    <location>
        <begin position="96"/>
        <end position="119"/>
    </location>
</feature>
<evidence type="ECO:0000256" key="1">
    <source>
        <dbReference type="SAM" id="Phobius"/>
    </source>
</evidence>
<protein>
    <recommendedName>
        <fullName evidence="2">DUF6533 domain-containing protein</fullName>
    </recommendedName>
</protein>
<reference evidence="3 4" key="1">
    <citation type="submission" date="2016-08" db="EMBL/GenBank/DDBJ databases">
        <authorList>
            <consortium name="Lentinula edodes genome sequencing consortium"/>
            <person name="Sakamoto Y."/>
            <person name="Nakade K."/>
            <person name="Sato S."/>
            <person name="Yoshida Y."/>
            <person name="Miyazaki K."/>
            <person name="Natsume S."/>
            <person name="Konno N."/>
        </authorList>
    </citation>
    <scope>NUCLEOTIDE SEQUENCE [LARGE SCALE GENOMIC DNA]</scope>
    <source>
        <strain evidence="3 4">NBRC 111202</strain>
    </source>
</reference>
<dbReference type="Pfam" id="PF20151">
    <property type="entry name" value="DUF6533"/>
    <property type="match status" value="1"/>
</dbReference>
<keyword evidence="4" id="KW-1185">Reference proteome</keyword>
<gene>
    <name evidence="3" type="ORF">LENED_004756</name>
</gene>
<accession>A0A1Q3E747</accession>
<feature type="transmembrane region" description="Helical" evidence="1">
    <location>
        <begin position="149"/>
        <end position="168"/>
    </location>
</feature>
<dbReference type="InterPro" id="IPR045340">
    <property type="entry name" value="DUF6533"/>
</dbReference>
<reference evidence="3 4" key="2">
    <citation type="submission" date="2017-02" db="EMBL/GenBank/DDBJ databases">
        <title>A genome survey and senescence transcriptome analysis in Lentinula edodes.</title>
        <authorList>
            <person name="Sakamoto Y."/>
            <person name="Nakade K."/>
            <person name="Sato S."/>
            <person name="Yoshida Y."/>
            <person name="Miyazaki K."/>
            <person name="Natsume S."/>
            <person name="Konno N."/>
        </authorList>
    </citation>
    <scope>NUCLEOTIDE SEQUENCE [LARGE SCALE GENOMIC DNA]</scope>
    <source>
        <strain evidence="3 4">NBRC 111202</strain>
    </source>
</reference>
<organism evidence="3 4">
    <name type="scientific">Lentinula edodes</name>
    <name type="common">Shiitake mushroom</name>
    <name type="synonym">Lentinus edodes</name>
    <dbReference type="NCBI Taxonomy" id="5353"/>
    <lineage>
        <taxon>Eukaryota</taxon>
        <taxon>Fungi</taxon>
        <taxon>Dikarya</taxon>
        <taxon>Basidiomycota</taxon>
        <taxon>Agaricomycotina</taxon>
        <taxon>Agaricomycetes</taxon>
        <taxon>Agaricomycetidae</taxon>
        <taxon>Agaricales</taxon>
        <taxon>Marasmiineae</taxon>
        <taxon>Omphalotaceae</taxon>
        <taxon>Lentinula</taxon>
    </lineage>
</organism>
<sequence>MLMLLTYDYLLSLAQEVAYVWHSKWGIVDVLYLFSRYSPFIDTILAVEERLNLANSIASCNRTMTFNIIFAGCGVGISDLILIIRTFVMYQNSRKVLAILVLSWVIVGVINVVYTLSWAKSFSNASSLLSETPQGLSPCFVVGENKTGLVTYISLLVAETVVVALTILQGLKNYSKCKLFTDDESIATTFYRDGILFYIFILPMTLGNVLVLSFAPPELQILETPLRVMHSILCLWWHKKPS</sequence>
<comment type="caution">
    <text evidence="3">The sequence shown here is derived from an EMBL/GenBank/DDBJ whole genome shotgun (WGS) entry which is preliminary data.</text>
</comment>
<feature type="transmembrane region" description="Helical" evidence="1">
    <location>
        <begin position="195"/>
        <end position="215"/>
    </location>
</feature>
<evidence type="ECO:0000313" key="3">
    <source>
        <dbReference type="EMBL" id="GAW03065.1"/>
    </source>
</evidence>
<proteinExistence type="predicted"/>
<feature type="domain" description="DUF6533" evidence="2">
    <location>
        <begin position="2"/>
        <end position="41"/>
    </location>
</feature>
<evidence type="ECO:0000259" key="2">
    <source>
        <dbReference type="Pfam" id="PF20151"/>
    </source>
</evidence>
<keyword evidence="1" id="KW-0472">Membrane</keyword>